<evidence type="ECO:0000313" key="3">
    <source>
        <dbReference type="Proteomes" id="UP000294933"/>
    </source>
</evidence>
<dbReference type="PANTHER" id="PTHR11803">
    <property type="entry name" value="2-IMINOBUTANOATE/2-IMINOPROPANOATE DEAMINASE RIDA"/>
    <property type="match status" value="1"/>
</dbReference>
<dbReference type="Proteomes" id="UP000294933">
    <property type="component" value="Unassembled WGS sequence"/>
</dbReference>
<dbReference type="FunFam" id="3.30.1330.40:FF:000001">
    <property type="entry name" value="L-PSP family endoribonuclease"/>
    <property type="match status" value="1"/>
</dbReference>
<gene>
    <name evidence="2" type="ORF">BD410DRAFT_792231</name>
</gene>
<dbReference type="InterPro" id="IPR035959">
    <property type="entry name" value="RutC-like_sf"/>
</dbReference>
<dbReference type="STRING" id="50990.A0A4Y7PXT7"/>
<evidence type="ECO:0000313" key="2">
    <source>
        <dbReference type="EMBL" id="TDL19409.1"/>
    </source>
</evidence>
<dbReference type="EMBL" id="ML170197">
    <property type="protein sequence ID" value="TDL19409.1"/>
    <property type="molecule type" value="Genomic_DNA"/>
</dbReference>
<dbReference type="AlphaFoldDB" id="A0A4Y7PXT7"/>
<dbReference type="Pfam" id="PF01042">
    <property type="entry name" value="Ribonuc_L-PSP"/>
    <property type="match status" value="1"/>
</dbReference>
<dbReference type="OrthoDB" id="309640at2759"/>
<keyword evidence="3" id="KW-1185">Reference proteome</keyword>
<dbReference type="InterPro" id="IPR006056">
    <property type="entry name" value="RidA"/>
</dbReference>
<evidence type="ECO:0000256" key="1">
    <source>
        <dbReference type="ARBA" id="ARBA00010552"/>
    </source>
</evidence>
<sequence>MATTHSSLSLLSTDLAPAAIGPYSQAVKAGNLIFVSGCIPLDPKTMQIVPGGIEAQTKQALANLKAVVEGTGSAIGKVAKTTVFVKSMDDFATVNGLYAEFFGAHKPARSLVEVARLPKDVLFEIECIATVE</sequence>
<dbReference type="GO" id="GO:0005739">
    <property type="term" value="C:mitochondrion"/>
    <property type="evidence" value="ECO:0007669"/>
    <property type="project" value="TreeGrafter"/>
</dbReference>
<dbReference type="InterPro" id="IPR006175">
    <property type="entry name" value="YjgF/YER057c/UK114"/>
</dbReference>
<comment type="similarity">
    <text evidence="1">Belongs to the RutC family.</text>
</comment>
<dbReference type="PANTHER" id="PTHR11803:SF58">
    <property type="entry name" value="PROTEIN HMF1-RELATED"/>
    <property type="match status" value="1"/>
</dbReference>
<organism evidence="2 3">
    <name type="scientific">Rickenella mellea</name>
    <dbReference type="NCBI Taxonomy" id="50990"/>
    <lineage>
        <taxon>Eukaryota</taxon>
        <taxon>Fungi</taxon>
        <taxon>Dikarya</taxon>
        <taxon>Basidiomycota</taxon>
        <taxon>Agaricomycotina</taxon>
        <taxon>Agaricomycetes</taxon>
        <taxon>Hymenochaetales</taxon>
        <taxon>Rickenellaceae</taxon>
        <taxon>Rickenella</taxon>
    </lineage>
</organism>
<dbReference type="CDD" id="cd00448">
    <property type="entry name" value="YjgF_YER057c_UK114_family"/>
    <property type="match status" value="1"/>
</dbReference>
<dbReference type="GO" id="GO:0005829">
    <property type="term" value="C:cytosol"/>
    <property type="evidence" value="ECO:0007669"/>
    <property type="project" value="TreeGrafter"/>
</dbReference>
<dbReference type="SUPFAM" id="SSF55298">
    <property type="entry name" value="YjgF-like"/>
    <property type="match status" value="1"/>
</dbReference>
<dbReference type="Gene3D" id="3.30.1330.40">
    <property type="entry name" value="RutC-like"/>
    <property type="match status" value="1"/>
</dbReference>
<reference evidence="2 3" key="1">
    <citation type="submission" date="2018-06" db="EMBL/GenBank/DDBJ databases">
        <title>A transcriptomic atlas of mushroom development highlights an independent origin of complex multicellularity.</title>
        <authorList>
            <consortium name="DOE Joint Genome Institute"/>
            <person name="Krizsan K."/>
            <person name="Almasi E."/>
            <person name="Merenyi Z."/>
            <person name="Sahu N."/>
            <person name="Viragh M."/>
            <person name="Koszo T."/>
            <person name="Mondo S."/>
            <person name="Kiss B."/>
            <person name="Balint B."/>
            <person name="Kues U."/>
            <person name="Barry K."/>
            <person name="Hegedus J.C."/>
            <person name="Henrissat B."/>
            <person name="Johnson J."/>
            <person name="Lipzen A."/>
            <person name="Ohm R."/>
            <person name="Nagy I."/>
            <person name="Pangilinan J."/>
            <person name="Yan J."/>
            <person name="Xiong Y."/>
            <person name="Grigoriev I.V."/>
            <person name="Hibbett D.S."/>
            <person name="Nagy L.G."/>
        </authorList>
    </citation>
    <scope>NUCLEOTIDE SEQUENCE [LARGE SCALE GENOMIC DNA]</scope>
    <source>
        <strain evidence="2 3">SZMC22713</strain>
    </source>
</reference>
<proteinExistence type="inferred from homology"/>
<dbReference type="VEuPathDB" id="FungiDB:BD410DRAFT_792231"/>
<dbReference type="NCBIfam" id="TIGR00004">
    <property type="entry name" value="Rid family detoxifying hydrolase"/>
    <property type="match status" value="1"/>
</dbReference>
<accession>A0A4Y7PXT7</accession>
<protein>
    <submittedName>
        <fullName evidence="2">YjgF-like protein</fullName>
    </submittedName>
</protein>
<name>A0A4Y7PXT7_9AGAM</name>
<dbReference type="GO" id="GO:0019239">
    <property type="term" value="F:deaminase activity"/>
    <property type="evidence" value="ECO:0007669"/>
    <property type="project" value="TreeGrafter"/>
</dbReference>